<dbReference type="EMBL" id="JAYMYQ010000001">
    <property type="protein sequence ID" value="KAK7361410.1"/>
    <property type="molecule type" value="Genomic_DNA"/>
</dbReference>
<proteinExistence type="predicted"/>
<gene>
    <name evidence="1" type="ORF">VNO77_03468</name>
</gene>
<comment type="caution">
    <text evidence="1">The sequence shown here is derived from an EMBL/GenBank/DDBJ whole genome shotgun (WGS) entry which is preliminary data.</text>
</comment>
<keyword evidence="2" id="KW-1185">Reference proteome</keyword>
<dbReference type="AlphaFoldDB" id="A0AAN9MUS9"/>
<organism evidence="1 2">
    <name type="scientific">Canavalia gladiata</name>
    <name type="common">Sword bean</name>
    <name type="synonym">Dolichos gladiatus</name>
    <dbReference type="NCBI Taxonomy" id="3824"/>
    <lineage>
        <taxon>Eukaryota</taxon>
        <taxon>Viridiplantae</taxon>
        <taxon>Streptophyta</taxon>
        <taxon>Embryophyta</taxon>
        <taxon>Tracheophyta</taxon>
        <taxon>Spermatophyta</taxon>
        <taxon>Magnoliopsida</taxon>
        <taxon>eudicotyledons</taxon>
        <taxon>Gunneridae</taxon>
        <taxon>Pentapetalae</taxon>
        <taxon>rosids</taxon>
        <taxon>fabids</taxon>
        <taxon>Fabales</taxon>
        <taxon>Fabaceae</taxon>
        <taxon>Papilionoideae</taxon>
        <taxon>50 kb inversion clade</taxon>
        <taxon>NPAAA clade</taxon>
        <taxon>indigoferoid/millettioid clade</taxon>
        <taxon>Phaseoleae</taxon>
        <taxon>Canavalia</taxon>
    </lineage>
</organism>
<evidence type="ECO:0000313" key="2">
    <source>
        <dbReference type="Proteomes" id="UP001367508"/>
    </source>
</evidence>
<name>A0AAN9MUS9_CANGL</name>
<sequence length="115" mass="12849">MASRRESQVSTNTPLWLRCRAKIQSSPGTSDLAYKVWSASITPMRGCPARDRLGALPHQHGSLSIVRGVCRANVRKAAAMSRFAQHESVESHESHAKTRDPGRFNREETLFSIFI</sequence>
<evidence type="ECO:0000313" key="1">
    <source>
        <dbReference type="EMBL" id="KAK7361410.1"/>
    </source>
</evidence>
<dbReference type="Proteomes" id="UP001367508">
    <property type="component" value="Unassembled WGS sequence"/>
</dbReference>
<accession>A0AAN9MUS9</accession>
<reference evidence="1 2" key="1">
    <citation type="submission" date="2024-01" db="EMBL/GenBank/DDBJ databases">
        <title>The genomes of 5 underutilized Papilionoideae crops provide insights into root nodulation and disease resistanc.</title>
        <authorList>
            <person name="Jiang F."/>
        </authorList>
    </citation>
    <scope>NUCLEOTIDE SEQUENCE [LARGE SCALE GENOMIC DNA]</scope>
    <source>
        <strain evidence="1">LVBAO_FW01</strain>
        <tissue evidence="1">Leaves</tissue>
    </source>
</reference>
<protein>
    <submittedName>
        <fullName evidence="1">Uncharacterized protein</fullName>
    </submittedName>
</protein>